<dbReference type="SUPFAM" id="SSF63829">
    <property type="entry name" value="Calcium-dependent phosphotriesterase"/>
    <property type="match status" value="1"/>
</dbReference>
<dbReference type="InterPro" id="IPR001680">
    <property type="entry name" value="WD40_rpt"/>
</dbReference>
<comment type="similarity">
    <text evidence="1">Belongs to the WD repeat EMAP family.</text>
</comment>
<feature type="domain" description="EML-like second beta-propeller" evidence="6">
    <location>
        <begin position="521"/>
        <end position="777"/>
    </location>
</feature>
<dbReference type="GO" id="GO:0008017">
    <property type="term" value="F:microtubule binding"/>
    <property type="evidence" value="ECO:0007669"/>
    <property type="project" value="TreeGrafter"/>
</dbReference>
<feature type="repeat" description="WD" evidence="4">
    <location>
        <begin position="2209"/>
        <end position="2239"/>
    </location>
</feature>
<dbReference type="InterPro" id="IPR005108">
    <property type="entry name" value="HELP"/>
</dbReference>
<dbReference type="Pfam" id="PF00400">
    <property type="entry name" value="WD40"/>
    <property type="match status" value="1"/>
</dbReference>
<dbReference type="InterPro" id="IPR015943">
    <property type="entry name" value="WD40/YVTN_repeat-like_dom_sf"/>
</dbReference>
<name>A0A8J5XD04_DIALT</name>
<evidence type="ECO:0000256" key="4">
    <source>
        <dbReference type="PROSITE-ProRule" id="PRU00221"/>
    </source>
</evidence>
<dbReference type="Pfam" id="PF03451">
    <property type="entry name" value="HELP"/>
    <property type="match status" value="1"/>
</dbReference>
<dbReference type="Proteomes" id="UP000751190">
    <property type="component" value="Unassembled WGS sequence"/>
</dbReference>
<dbReference type="OrthoDB" id="47802at2759"/>
<dbReference type="Gene3D" id="2.130.10.10">
    <property type="entry name" value="YVTN repeat-like/Quinoprotein amine dehydrogenase"/>
    <property type="match status" value="6"/>
</dbReference>
<evidence type="ECO:0000256" key="1">
    <source>
        <dbReference type="ARBA" id="ARBA00006489"/>
    </source>
</evidence>
<feature type="domain" description="EML-like first beta-propeller" evidence="5">
    <location>
        <begin position="1817"/>
        <end position="2043"/>
    </location>
</feature>
<evidence type="ECO:0000256" key="3">
    <source>
        <dbReference type="ARBA" id="ARBA00022737"/>
    </source>
</evidence>
<dbReference type="OMA" id="SNQGVWP"/>
<feature type="domain" description="EML-like first beta-propeller" evidence="5">
    <location>
        <begin position="155"/>
        <end position="423"/>
    </location>
</feature>
<dbReference type="SUPFAM" id="SSF50978">
    <property type="entry name" value="WD40 repeat-like"/>
    <property type="match status" value="2"/>
</dbReference>
<dbReference type="InterPro" id="IPR011047">
    <property type="entry name" value="Quinoprotein_ADH-like_sf"/>
</dbReference>
<dbReference type="Pfam" id="PF23414">
    <property type="entry name" value="Beta-prop_EML_2"/>
    <property type="match status" value="2"/>
</dbReference>
<sequence length="2420" mass="247881">MLSFDGQQPYAVSAGVQLGPNSGGSYADAAQGGDGALADLGAQEAAPPLVSGDYESDSDVEFDRLCVPIARPPRPDIVPTETAREDLRHPVVEGSMPDGWADYHSTDTPPNQLELEFVYGYRAHDCRSNLHYTASGEVAYHVATLCVVYDPLTHSQRFYAGHTAEVSCLAVHADGVHCASGQAEVGGSREPAPIFVWSALSLETAMVLPAAHEGGVAAVAFAQRTADASANPPGGGGGLDAESVACSVGHDEFHTLIVWDWRRGVRLAQARAHTAAIFALAVAADERGELAIATAGARSLKFWSMDGGTLRSKKGGFGAAHAHITGQLGALRDSPTFTALAHLRDGSGRLLSATARGELLLWRGNELCHYVKASTAPIFAIVAWPGGVATGGRDGRVSLWPAEWPATLEASLPPLRVYELREMVRGFADTAGRPRSLAGSATPCVRALACAGERLLVGTRGSEIFELAFEQGLDLPTLTMLAQGHAAPRPPPVAEHASARRPSEAVGGACILAQLAGADALLVSAGADKTLRVWSAERKCMVGMRLISCEAAAIAAAPDGSALALALLDSSSTVAILAVESLTDELVISREGPSRVGALGFSPNGAWLAVGTAAGTVELYAALDGCRAHGVCVALDGCIVSLDWSADSATLMANSDQYELGFWDARTCEQLPASATRGTSWATATCALSWASRGVFARFEQPQLVSCVCRSTDARALALGDEFGGVSLFAYPAASFVAGTVSYLAHGGRVGAIAWTATDTALLTAGAVDGCVMQWRHAIAGGNMAGDSGSARADGAGGVARRAQLRLEDVDSELEEELTADAWAATVDGSDGPEAAGASIAGALSWRDVQPGALALAPALAATAAVPPGYAAVHAPSGWEPADELGSELPDGHLELEHAYGYSAESRGSLLLTASGELIYPVACLCVIASVRGATSIQRFFAGHTSAVCALALHPSGGVVASAQGGAAPYVCVWDARTSQPLATLRGAHRRSVRALAFSADGRLLASVGADAQHTLAVFAWESHTLLARASAGADLVFALAFSPDGGLATAGAMHLRFWSLEAATPPHGGAGARGGPAVHTALVGRSAALHELRAPTALLCVAFTPRGACVTGTAHGELLLWEAGALARSVRAHAGAVHALSLRADGSLVSAGRAPKACFWSAELDTIGSLHVRDALDGLHDEFGRPLGASAASLSVRALASDSTRLFVGTRAGELFELPLQPADGAEGAGGARLIVAGQGRPLRRGLVLGGVPPGAPGAARSVRHALATSPCAPVAATIGADGALRLWALGARRARALRRFASAGTALAFSPDGSALLVGLDDGTVELLDAASLHAPAPAAAERAIAALLADAAAGAAAGAGGRRALRAHCPGGAVLDLKWAPDGSLVAAASAGGGVYILAPAAGLERRHALNGHAGGVSHVDWSEEALVLLRHAELEGGAPLQPGIAGAERWLLRSVSTAAELFFWEVPSARARVAPGADATAGARRVTRPANARDVVWATTTCVLQWATLGTVAPRAFAASAGFGLAQSVDCSREGDTLAAADASGTVSLHRFPACTPGAPTKRYVAHAPGGGSMVRFTHDDNALLSTGGADGALLQWRYTADAGAHVAPGAESAEDEDVATDLAPLAAGAFGAPAASARRRRARAPVGVKRELLLAASGAQAARARAQPFWAAAAGHDESVAPLSRALGVGGGASAGSVASLDGGVELLRRLELETQLRAPGAMDGARPWLALAPPPEHARRAGAAALAPPAEQLRLEFVHGVRAHGAREHLHVSASGELVFPCGSVAVVMAAGEEGADANAAGGARTPPPPSQRFYAQHGAEVLAIAMHPGGVLVATGEVSERAAIHVWSSRSLSTEALLSGGQRDGVGALAFSPDGSLLASADVSAARTIALWNWRAGTLLSLTRGGAGAVLGLAFSPRESSMVSYGQRHVRFWSRPLVGGGGGGGGGWTARKGQFGAVGVQTVLCAAWLPGSGALVTGTSRGMVLEWGSACEVVRSLRLHSQWPIFAIAASAEGIAAGGRGGRLMLWPADGSPADARAARPVELGQLATSLTDEYGRLRCLLSGDAPCVRALAFARGALLIVTRAGELWQLGGSRPHCRLLLQGHAMLRTPAPTLGDGARSELWGLAAHPLVPAIFATAGDDCTVRVWDAERRAMVCMRRVRAPPLALAWAPDASLLAVGCEDGRTLLLEPESLTELPAQIGTPHAGEVASLAFSPDSSLLAVGYADGLIEIHAAFVEGAPEPLRLLGAHAAAVRSLDWSADSQLLQSSCTAMLLAWWDVHNGGERVLDAVQVADVEWATWSSPIGWPVAGILSQLSDGTDVHAVSRSRSGRLLVSADEFGKVNLFSHPTSVEGSACRVGIAHAGHVGGVAWACDDARVYTIGAADTCVMQWRVAHAGRAEHADEGGYDSRRG</sequence>
<reference evidence="7" key="1">
    <citation type="submission" date="2021-05" db="EMBL/GenBank/DDBJ databases">
        <title>The genome of the haptophyte Pavlova lutheri (Diacronema luteri, Pavlovales) - a model for lipid biosynthesis in eukaryotic algae.</title>
        <authorList>
            <person name="Hulatt C.J."/>
            <person name="Posewitz M.C."/>
        </authorList>
    </citation>
    <scope>NUCLEOTIDE SEQUENCE</scope>
    <source>
        <strain evidence="7">NIVA-4/92</strain>
    </source>
</reference>
<organism evidence="7 8">
    <name type="scientific">Diacronema lutheri</name>
    <name type="common">Unicellular marine alga</name>
    <name type="synonym">Monochrysis lutheri</name>
    <dbReference type="NCBI Taxonomy" id="2081491"/>
    <lineage>
        <taxon>Eukaryota</taxon>
        <taxon>Haptista</taxon>
        <taxon>Haptophyta</taxon>
        <taxon>Pavlovophyceae</taxon>
        <taxon>Pavlovales</taxon>
        <taxon>Pavlovaceae</taxon>
        <taxon>Diacronema</taxon>
    </lineage>
</organism>
<dbReference type="PANTHER" id="PTHR13720:SF33">
    <property type="entry name" value="HELP DOMAIN-CONTAINING PROTEIN"/>
    <property type="match status" value="1"/>
</dbReference>
<evidence type="ECO:0008006" key="9">
    <source>
        <dbReference type="Google" id="ProtNLM"/>
    </source>
</evidence>
<evidence type="ECO:0000256" key="2">
    <source>
        <dbReference type="ARBA" id="ARBA00022574"/>
    </source>
</evidence>
<keyword evidence="2 4" id="KW-0853">WD repeat</keyword>
<dbReference type="SUPFAM" id="SSF50969">
    <property type="entry name" value="YVTN repeat-like/Quinoprotein amine dehydrogenase"/>
    <property type="match status" value="1"/>
</dbReference>
<feature type="domain" description="EML-like first beta-propeller" evidence="5">
    <location>
        <begin position="938"/>
        <end position="1178"/>
    </location>
</feature>
<proteinExistence type="inferred from homology"/>
<gene>
    <name evidence="7" type="ORF">KFE25_010584</name>
</gene>
<evidence type="ECO:0000259" key="6">
    <source>
        <dbReference type="Pfam" id="PF23414"/>
    </source>
</evidence>
<dbReference type="SMART" id="SM00320">
    <property type="entry name" value="WD40"/>
    <property type="match status" value="28"/>
</dbReference>
<accession>A0A8J5XD04</accession>
<dbReference type="EMBL" id="JAGTXO010000026">
    <property type="protein sequence ID" value="KAG8461397.1"/>
    <property type="molecule type" value="Genomic_DNA"/>
</dbReference>
<dbReference type="Pfam" id="PF23409">
    <property type="entry name" value="Beta-prop_EML"/>
    <property type="match status" value="3"/>
</dbReference>
<comment type="caution">
    <text evidence="7">The sequence shown here is derived from an EMBL/GenBank/DDBJ whole genome shotgun (WGS) entry which is preliminary data.</text>
</comment>
<evidence type="ECO:0000313" key="8">
    <source>
        <dbReference type="Proteomes" id="UP000751190"/>
    </source>
</evidence>
<keyword evidence="3" id="KW-0677">Repeat</keyword>
<feature type="domain" description="EML-like second beta-propeller" evidence="6">
    <location>
        <begin position="2130"/>
        <end position="2401"/>
    </location>
</feature>
<dbReference type="InterPro" id="IPR055442">
    <property type="entry name" value="Beta-prop_EML-like_2nd"/>
</dbReference>
<protein>
    <recommendedName>
        <fullName evidence="9">HELP domain-containing protein</fullName>
    </recommendedName>
</protein>
<keyword evidence="8" id="KW-1185">Reference proteome</keyword>
<dbReference type="SUPFAM" id="SSF50998">
    <property type="entry name" value="Quinoprotein alcohol dehydrogenase-like"/>
    <property type="match status" value="2"/>
</dbReference>
<dbReference type="SUPFAM" id="SSF50952">
    <property type="entry name" value="Soluble quinoprotein glucose dehydrogenase"/>
    <property type="match status" value="1"/>
</dbReference>
<dbReference type="InterPro" id="IPR055439">
    <property type="entry name" value="Beta-prop_EML_1st"/>
</dbReference>
<dbReference type="PANTHER" id="PTHR13720">
    <property type="entry name" value="WD-40 REPEAT PROTEIN"/>
    <property type="match status" value="1"/>
</dbReference>
<evidence type="ECO:0000313" key="7">
    <source>
        <dbReference type="EMBL" id="KAG8461397.1"/>
    </source>
</evidence>
<dbReference type="PROSITE" id="PS50082">
    <property type="entry name" value="WD_REPEATS_2"/>
    <property type="match status" value="1"/>
</dbReference>
<evidence type="ECO:0000259" key="5">
    <source>
        <dbReference type="Pfam" id="PF23409"/>
    </source>
</evidence>
<dbReference type="InterPro" id="IPR011044">
    <property type="entry name" value="Quino_amine_DH_bsu"/>
</dbReference>
<dbReference type="InterPro" id="IPR050630">
    <property type="entry name" value="WD_repeat_EMAP"/>
</dbReference>
<dbReference type="InterPro" id="IPR036322">
    <property type="entry name" value="WD40_repeat_dom_sf"/>
</dbReference>
<dbReference type="InterPro" id="IPR011041">
    <property type="entry name" value="Quinoprot_gluc/sorb_DH_b-prop"/>
</dbReference>